<keyword evidence="4" id="KW-1185">Reference proteome</keyword>
<comment type="caution">
    <text evidence="3">The sequence shown here is derived from an EMBL/GenBank/DDBJ whole genome shotgun (WGS) entry which is preliminary data.</text>
</comment>
<organism evidence="3 4">
    <name type="scientific">Streptomyces vastus</name>
    <dbReference type="NCBI Taxonomy" id="285451"/>
    <lineage>
        <taxon>Bacteria</taxon>
        <taxon>Bacillati</taxon>
        <taxon>Actinomycetota</taxon>
        <taxon>Actinomycetes</taxon>
        <taxon>Kitasatosporales</taxon>
        <taxon>Streptomycetaceae</taxon>
        <taxon>Streptomyces</taxon>
    </lineage>
</organism>
<dbReference type="EMBL" id="BAAASJ010000041">
    <property type="protein sequence ID" value="GAA2641032.1"/>
    <property type="molecule type" value="Genomic_DNA"/>
</dbReference>
<name>A0ABN3R1G8_9ACTN</name>
<evidence type="ECO:0000256" key="1">
    <source>
        <dbReference type="SAM" id="MobiDB-lite"/>
    </source>
</evidence>
<dbReference type="InterPro" id="IPR009061">
    <property type="entry name" value="DNA-bd_dom_put_sf"/>
</dbReference>
<dbReference type="Gene3D" id="1.10.10.10">
    <property type="entry name" value="Winged helix-like DNA-binding domain superfamily/Winged helix DNA-binding domain"/>
    <property type="match status" value="1"/>
</dbReference>
<proteinExistence type="predicted"/>
<feature type="region of interest" description="Disordered" evidence="1">
    <location>
        <begin position="1"/>
        <end position="33"/>
    </location>
</feature>
<dbReference type="InterPro" id="IPR036388">
    <property type="entry name" value="WH-like_DNA-bd_sf"/>
</dbReference>
<dbReference type="InterPro" id="IPR041657">
    <property type="entry name" value="HTH_17"/>
</dbReference>
<gene>
    <name evidence="3" type="ORF">GCM10010307_41950</name>
</gene>
<dbReference type="Proteomes" id="UP001500151">
    <property type="component" value="Unassembled WGS sequence"/>
</dbReference>
<accession>A0ABN3R1G8</accession>
<dbReference type="Pfam" id="PF12728">
    <property type="entry name" value="HTH_17"/>
    <property type="match status" value="1"/>
</dbReference>
<evidence type="ECO:0000313" key="3">
    <source>
        <dbReference type="EMBL" id="GAA2641032.1"/>
    </source>
</evidence>
<sequence length="99" mass="10974">MDFSLGGVAVLPKPAIQNPDPDMETSLPNHSPRLAGAERDQLATPADVAAYLGVPVKTLYQWKYRGTGPSVHKVGRHLRYRWQEVDAWLDAQTSYNLTA</sequence>
<evidence type="ECO:0000313" key="4">
    <source>
        <dbReference type="Proteomes" id="UP001500151"/>
    </source>
</evidence>
<evidence type="ECO:0000259" key="2">
    <source>
        <dbReference type="Pfam" id="PF12728"/>
    </source>
</evidence>
<feature type="domain" description="Helix-turn-helix" evidence="2">
    <location>
        <begin position="44"/>
        <end position="92"/>
    </location>
</feature>
<reference evidence="3 4" key="1">
    <citation type="journal article" date="2019" name="Int. J. Syst. Evol. Microbiol.">
        <title>The Global Catalogue of Microorganisms (GCM) 10K type strain sequencing project: providing services to taxonomists for standard genome sequencing and annotation.</title>
        <authorList>
            <consortium name="The Broad Institute Genomics Platform"/>
            <consortium name="The Broad Institute Genome Sequencing Center for Infectious Disease"/>
            <person name="Wu L."/>
            <person name="Ma J."/>
        </authorList>
    </citation>
    <scope>NUCLEOTIDE SEQUENCE [LARGE SCALE GENOMIC DNA]</scope>
    <source>
        <strain evidence="3 4">JCM 4524</strain>
    </source>
</reference>
<protein>
    <recommendedName>
        <fullName evidence="2">Helix-turn-helix domain-containing protein</fullName>
    </recommendedName>
</protein>
<dbReference type="SUPFAM" id="SSF46955">
    <property type="entry name" value="Putative DNA-binding domain"/>
    <property type="match status" value="1"/>
</dbReference>